<sequence length="171" mass="18492">MLHCDMWPLCARAHPALGRSIQRQHRTASEFSDFATGIPFRRWRACRTSGRTRGVSTMKKATLVLASMVLVGATAAAHAAKPQDDSTPEQRSAKAESMKAKRHAFKATQPRTMSQANATQVRKPGGAVAVRVPEELWSTMAVQRDANGNLRVIETDGTAAPAATTEGLPNE</sequence>
<feature type="compositionally biased region" description="Polar residues" evidence="1">
    <location>
        <begin position="109"/>
        <end position="120"/>
    </location>
</feature>
<evidence type="ECO:0000313" key="3">
    <source>
        <dbReference type="Proteomes" id="UP000030518"/>
    </source>
</evidence>
<keyword evidence="3" id="KW-1185">Reference proteome</keyword>
<dbReference type="PATRIC" id="fig|1300345.3.peg.1668"/>
<dbReference type="Proteomes" id="UP000030518">
    <property type="component" value="Unassembled WGS sequence"/>
</dbReference>
<dbReference type="STRING" id="1300345.LF41_3130"/>
<gene>
    <name evidence="2" type="ORF">LF41_3130</name>
</gene>
<dbReference type="EMBL" id="JRKJ01000009">
    <property type="protein sequence ID" value="KGQ19098.1"/>
    <property type="molecule type" value="Genomic_DNA"/>
</dbReference>
<accession>A0A0A2WH55</accession>
<organism evidence="2 3">
    <name type="scientific">Lysobacter dokdonensis DS-58</name>
    <dbReference type="NCBI Taxonomy" id="1300345"/>
    <lineage>
        <taxon>Bacteria</taxon>
        <taxon>Pseudomonadati</taxon>
        <taxon>Pseudomonadota</taxon>
        <taxon>Gammaproteobacteria</taxon>
        <taxon>Lysobacterales</taxon>
        <taxon>Lysobacteraceae</taxon>
        <taxon>Noviluteimonas</taxon>
    </lineage>
</organism>
<reference evidence="2 3" key="1">
    <citation type="submission" date="2014-09" db="EMBL/GenBank/DDBJ databases">
        <title>Genome sequences of Lysobacter dokdonensis DS-58.</title>
        <authorList>
            <person name="Kim J.F."/>
            <person name="Kwak M.-J."/>
        </authorList>
    </citation>
    <scope>NUCLEOTIDE SEQUENCE [LARGE SCALE GENOMIC DNA]</scope>
    <source>
        <strain evidence="2 3">DS-58</strain>
    </source>
</reference>
<proteinExistence type="predicted"/>
<comment type="caution">
    <text evidence="2">The sequence shown here is derived from an EMBL/GenBank/DDBJ whole genome shotgun (WGS) entry which is preliminary data.</text>
</comment>
<protein>
    <submittedName>
        <fullName evidence="2">Uncharacterized protein</fullName>
    </submittedName>
</protein>
<dbReference type="AlphaFoldDB" id="A0A0A2WH55"/>
<evidence type="ECO:0000256" key="1">
    <source>
        <dbReference type="SAM" id="MobiDB-lite"/>
    </source>
</evidence>
<name>A0A0A2WH55_9GAMM</name>
<feature type="region of interest" description="Disordered" evidence="1">
    <location>
        <begin position="77"/>
        <end position="125"/>
    </location>
</feature>
<evidence type="ECO:0000313" key="2">
    <source>
        <dbReference type="EMBL" id="KGQ19098.1"/>
    </source>
</evidence>